<dbReference type="STRING" id="373903.Hore_13950"/>
<dbReference type="Proteomes" id="UP000000719">
    <property type="component" value="Chromosome"/>
</dbReference>
<accession>B8CXX5</accession>
<reference evidence="1 2" key="1">
    <citation type="journal article" date="2009" name="PLoS ONE">
        <title>Genome analysis of the anaerobic thermohalophilic bacterium Halothermothrix orenii.</title>
        <authorList>
            <person name="Mavromatis K."/>
            <person name="Ivanova N."/>
            <person name="Anderson I."/>
            <person name="Lykidis A."/>
            <person name="Hooper S.D."/>
            <person name="Sun H."/>
            <person name="Kunin V."/>
            <person name="Lapidus A."/>
            <person name="Hugenholtz P."/>
            <person name="Patel B."/>
            <person name="Kyrpides N.C."/>
        </authorList>
    </citation>
    <scope>NUCLEOTIDE SEQUENCE [LARGE SCALE GENOMIC DNA]</scope>
    <source>
        <strain evidence="2">H 168 / OCM 544 / DSM 9562</strain>
    </source>
</reference>
<evidence type="ECO:0000313" key="2">
    <source>
        <dbReference type="Proteomes" id="UP000000719"/>
    </source>
</evidence>
<evidence type="ECO:0000313" key="1">
    <source>
        <dbReference type="EMBL" id="ACL70144.1"/>
    </source>
</evidence>
<gene>
    <name evidence="1" type="ordered locus">Hore_13950</name>
</gene>
<dbReference type="HOGENOM" id="CLU_2117607_0_0_9"/>
<organism evidence="1 2">
    <name type="scientific">Halothermothrix orenii (strain H 168 / OCM 544 / DSM 9562)</name>
    <dbReference type="NCBI Taxonomy" id="373903"/>
    <lineage>
        <taxon>Bacteria</taxon>
        <taxon>Bacillati</taxon>
        <taxon>Bacillota</taxon>
        <taxon>Clostridia</taxon>
        <taxon>Halanaerobiales</taxon>
        <taxon>Halothermotrichaceae</taxon>
        <taxon>Halothermothrix</taxon>
    </lineage>
</organism>
<dbReference type="EMBL" id="CP001098">
    <property type="protein sequence ID" value="ACL70144.1"/>
    <property type="molecule type" value="Genomic_DNA"/>
</dbReference>
<keyword evidence="2" id="KW-1185">Reference proteome</keyword>
<dbReference type="RefSeq" id="WP_012636327.1">
    <property type="nucleotide sequence ID" value="NC_011899.1"/>
</dbReference>
<dbReference type="AlphaFoldDB" id="B8CXX5"/>
<proteinExistence type="predicted"/>
<sequence>MYTEKKDILRDIPELELTSFGDFKVRDDLVKNYNIIDFHCHLFEGAKSFVPKMYRRKSIDLDSSFFDLSCYPISLKHFDFNKEFFTTYPEKMFSIGGIKLIYEISGFGGFFFCC</sequence>
<name>B8CXX5_HALOH</name>
<dbReference type="KEGG" id="hor:Hore_13950"/>
<protein>
    <submittedName>
        <fullName evidence="1">Uncharacterized protein</fullName>
    </submittedName>
</protein>